<sequence length="140" mass="15713">KSLNNNANNSLRIAATETHRVTNQARQDSYEHAEDKGLNFLKVWVASLDERTRSSHRALDGKKVKPNENFTSPVTGASGPGPGMMGTAADDINCRCRTITEFEGYETEQAFRRARGVDGKNKVIKYKTYEEWYDNRVGGK</sequence>
<feature type="non-terminal residue" evidence="3">
    <location>
        <position position="1"/>
    </location>
</feature>
<reference evidence="3 4" key="1">
    <citation type="journal article" date="2024" name="BMC Biol.">
        <title>Comparative genomics of Ascetosporea gives new insight into the evolutionary basis for animal parasitism in Rhizaria.</title>
        <authorList>
            <person name="Hiltunen Thoren M."/>
            <person name="Onut-Brannstrom I."/>
            <person name="Alfjorden A."/>
            <person name="Peckova H."/>
            <person name="Swords F."/>
            <person name="Hooper C."/>
            <person name="Holzer A.S."/>
            <person name="Bass D."/>
            <person name="Burki F."/>
        </authorList>
    </citation>
    <scope>NUCLEOTIDE SEQUENCE [LARGE SCALE GENOMIC DNA]</scope>
    <source>
        <strain evidence="3">20-A016</strain>
    </source>
</reference>
<protein>
    <recommendedName>
        <fullName evidence="2">Phage head morphogenesis domain-containing protein</fullName>
    </recommendedName>
</protein>
<feature type="compositionally biased region" description="Basic and acidic residues" evidence="1">
    <location>
        <begin position="55"/>
        <end position="66"/>
    </location>
</feature>
<accession>A0ABV2AQA7</accession>
<keyword evidence="4" id="KW-1185">Reference proteome</keyword>
<proteinExistence type="predicted"/>
<evidence type="ECO:0000313" key="3">
    <source>
        <dbReference type="EMBL" id="MES1921855.1"/>
    </source>
</evidence>
<evidence type="ECO:0000313" key="4">
    <source>
        <dbReference type="Proteomes" id="UP001439008"/>
    </source>
</evidence>
<gene>
    <name evidence="3" type="ORF">MHBO_003390</name>
</gene>
<dbReference type="EMBL" id="JBDODL010001858">
    <property type="protein sequence ID" value="MES1921855.1"/>
    <property type="molecule type" value="Genomic_DNA"/>
</dbReference>
<evidence type="ECO:0000259" key="2">
    <source>
        <dbReference type="Pfam" id="PF04233"/>
    </source>
</evidence>
<dbReference type="Proteomes" id="UP001439008">
    <property type="component" value="Unassembled WGS sequence"/>
</dbReference>
<dbReference type="Pfam" id="PF04233">
    <property type="entry name" value="Phage_Mu_F"/>
    <property type="match status" value="1"/>
</dbReference>
<dbReference type="InterPro" id="IPR006528">
    <property type="entry name" value="Phage_head_morphogenesis_dom"/>
</dbReference>
<feature type="region of interest" description="Disordered" evidence="1">
    <location>
        <begin position="55"/>
        <end position="86"/>
    </location>
</feature>
<name>A0ABV2AQA7_9EUKA</name>
<organism evidence="3 4">
    <name type="scientific">Bonamia ostreae</name>
    <dbReference type="NCBI Taxonomy" id="126728"/>
    <lineage>
        <taxon>Eukaryota</taxon>
        <taxon>Sar</taxon>
        <taxon>Rhizaria</taxon>
        <taxon>Endomyxa</taxon>
        <taxon>Ascetosporea</taxon>
        <taxon>Haplosporida</taxon>
        <taxon>Bonamia</taxon>
    </lineage>
</organism>
<evidence type="ECO:0000256" key="1">
    <source>
        <dbReference type="SAM" id="MobiDB-lite"/>
    </source>
</evidence>
<comment type="caution">
    <text evidence="3">The sequence shown here is derived from an EMBL/GenBank/DDBJ whole genome shotgun (WGS) entry which is preliminary data.</text>
</comment>
<feature type="domain" description="Phage head morphogenesis" evidence="2">
    <location>
        <begin position="9"/>
        <end position="99"/>
    </location>
</feature>